<dbReference type="EMBL" id="CADEAL010000920">
    <property type="protein sequence ID" value="CAB1426821.1"/>
    <property type="molecule type" value="Genomic_DNA"/>
</dbReference>
<accession>A0A9N7UAH5</accession>
<name>A0A9N7UAH5_PLEPL</name>
<evidence type="ECO:0000256" key="1">
    <source>
        <dbReference type="SAM" id="Coils"/>
    </source>
</evidence>
<feature type="compositionally biased region" description="Polar residues" evidence="2">
    <location>
        <begin position="391"/>
        <end position="421"/>
    </location>
</feature>
<dbReference type="Proteomes" id="UP001153269">
    <property type="component" value="Unassembled WGS sequence"/>
</dbReference>
<dbReference type="InterPro" id="IPR052831">
    <property type="entry name" value="Apoptosis_promoter"/>
</dbReference>
<feature type="region of interest" description="Disordered" evidence="2">
    <location>
        <begin position="355"/>
        <end position="431"/>
    </location>
</feature>
<evidence type="ECO:0000313" key="4">
    <source>
        <dbReference type="Proteomes" id="UP001153269"/>
    </source>
</evidence>
<protein>
    <submittedName>
        <fullName evidence="3">Uncharacterized protein</fullName>
    </submittedName>
</protein>
<gene>
    <name evidence="3" type="ORF">PLEPLA_LOCUS14759</name>
</gene>
<reference evidence="3" key="1">
    <citation type="submission" date="2020-03" db="EMBL/GenBank/DDBJ databases">
        <authorList>
            <person name="Weist P."/>
        </authorList>
    </citation>
    <scope>NUCLEOTIDE SEQUENCE</scope>
</reference>
<comment type="caution">
    <text evidence="3">The sequence shown here is derived from an EMBL/GenBank/DDBJ whole genome shotgun (WGS) entry which is preliminary data.</text>
</comment>
<feature type="coiled-coil region" evidence="1">
    <location>
        <begin position="217"/>
        <end position="247"/>
    </location>
</feature>
<dbReference type="InterPro" id="IPR031974">
    <property type="entry name" value="PDCD7"/>
</dbReference>
<evidence type="ECO:0000256" key="2">
    <source>
        <dbReference type="SAM" id="MobiDB-lite"/>
    </source>
</evidence>
<sequence length="457" mass="51861">MDNRCLHRVPSENQEHPVYSGGYLENSYVDNRHPSAAPEPTQCFPSLGLQPDHAAPPWTPSPGFVARNFFAPSTRVEGLGVYRLDLPYAFDPSVPPPSFGCPPPRHLVNIVPSATLNVFSSLPQLGVGPPANSDGFRSVLVSDENRQQEYEAYRERRRARSLRASNLMQQEERDRWEDISDKEAAIDIWRMKQINQVQEKMKEQELKLNADLVLCEVRKKQADVKRMQDILRSLEKLRRLRKEAASRKGIISEQECDKAFSSRLEGLRSVMKRRTVVYSAEEKALMVMLEGEQEEERRRKQEGRVKEESETQLKNKQRVHAILFGDDDVDAVLQPFRKYYNQAQRSLHALIQSMISNHPDHDPPSRQDTTPVLSHCPPPPTRTHHEPPPRSWSTAHAQCQRDTGSATSTTISPHNSESATLDPTLRPPVRDPQTAIHGAATEALDLRDTCCGILDKL</sequence>
<dbReference type="PANTHER" id="PTHR48190">
    <property type="entry name" value="PROGRAMMED CELL DEATH PROTEIN 7"/>
    <property type="match status" value="1"/>
</dbReference>
<keyword evidence="4" id="KW-1185">Reference proteome</keyword>
<dbReference type="Pfam" id="PF16021">
    <property type="entry name" value="PDCD7"/>
    <property type="match status" value="1"/>
</dbReference>
<dbReference type="GO" id="GO:0005689">
    <property type="term" value="C:U12-type spliceosomal complex"/>
    <property type="evidence" value="ECO:0007669"/>
    <property type="project" value="TreeGrafter"/>
</dbReference>
<feature type="compositionally biased region" description="Basic and acidic residues" evidence="2">
    <location>
        <begin position="295"/>
        <end position="313"/>
    </location>
</feature>
<dbReference type="AlphaFoldDB" id="A0A9N7UAH5"/>
<evidence type="ECO:0000313" key="3">
    <source>
        <dbReference type="EMBL" id="CAB1426821.1"/>
    </source>
</evidence>
<keyword evidence="1" id="KW-0175">Coiled coil</keyword>
<feature type="region of interest" description="Disordered" evidence="2">
    <location>
        <begin position="290"/>
        <end position="313"/>
    </location>
</feature>
<organism evidence="3 4">
    <name type="scientific">Pleuronectes platessa</name>
    <name type="common">European plaice</name>
    <dbReference type="NCBI Taxonomy" id="8262"/>
    <lineage>
        <taxon>Eukaryota</taxon>
        <taxon>Metazoa</taxon>
        <taxon>Chordata</taxon>
        <taxon>Craniata</taxon>
        <taxon>Vertebrata</taxon>
        <taxon>Euteleostomi</taxon>
        <taxon>Actinopterygii</taxon>
        <taxon>Neopterygii</taxon>
        <taxon>Teleostei</taxon>
        <taxon>Neoteleostei</taxon>
        <taxon>Acanthomorphata</taxon>
        <taxon>Carangaria</taxon>
        <taxon>Pleuronectiformes</taxon>
        <taxon>Pleuronectoidei</taxon>
        <taxon>Pleuronectidae</taxon>
        <taxon>Pleuronectes</taxon>
    </lineage>
</organism>
<proteinExistence type="predicted"/>
<dbReference type="PANTHER" id="PTHR48190:SF2">
    <property type="entry name" value="PROGRAMMED CELL DEATH PROTEIN 7"/>
    <property type="match status" value="1"/>
</dbReference>